<gene>
    <name evidence="2" type="ORF">JIN83_01350</name>
</gene>
<accession>A0AAE2S8U6</accession>
<dbReference type="GO" id="GO:0005524">
    <property type="term" value="F:ATP binding"/>
    <property type="evidence" value="ECO:0007669"/>
    <property type="project" value="InterPro"/>
</dbReference>
<dbReference type="Proteomes" id="UP000634206">
    <property type="component" value="Unassembled WGS sequence"/>
</dbReference>
<protein>
    <submittedName>
        <fullName evidence="2">Phosphotransferase</fullName>
    </submittedName>
</protein>
<organism evidence="2 3">
    <name type="scientific">Oceaniferula flava</name>
    <dbReference type="NCBI Taxonomy" id="2800421"/>
    <lineage>
        <taxon>Bacteria</taxon>
        <taxon>Pseudomonadati</taxon>
        <taxon>Verrucomicrobiota</taxon>
        <taxon>Verrucomicrobiia</taxon>
        <taxon>Verrucomicrobiales</taxon>
        <taxon>Verrucomicrobiaceae</taxon>
        <taxon>Oceaniferula</taxon>
    </lineage>
</organism>
<evidence type="ECO:0000313" key="3">
    <source>
        <dbReference type="Proteomes" id="UP000634206"/>
    </source>
</evidence>
<sequence>MDAITEPTNRTNHSIQLARLSPAQHSDTAFYLFEEKDTTYLVKLYLHEHGDEASLREKLGLLHWRAHGFFVPGVYHRVLPQLKNPHVVMDYIQTETLADFISRHTSKAEIYPRIRQILQSNAARHRLSLQRSDASLIHSDLHPDNILIDAESFYYIDFATPHKDKSVLELVSLEVERFMIQLLRVMGKESMPSLTELLVAAYSGQEAVLTRIVEKHDLHPCIRMVKSIRESLRRDAQIRRYQLADVFKKTMNYSN</sequence>
<dbReference type="AlphaFoldDB" id="A0AAE2S8U6"/>
<feature type="domain" description="Protein kinase" evidence="1">
    <location>
        <begin position="1"/>
        <end position="255"/>
    </location>
</feature>
<evidence type="ECO:0000259" key="1">
    <source>
        <dbReference type="PROSITE" id="PS50011"/>
    </source>
</evidence>
<dbReference type="InterPro" id="IPR011009">
    <property type="entry name" value="Kinase-like_dom_sf"/>
</dbReference>
<dbReference type="SUPFAM" id="SSF56112">
    <property type="entry name" value="Protein kinase-like (PK-like)"/>
    <property type="match status" value="1"/>
</dbReference>
<dbReference type="GO" id="GO:0004672">
    <property type="term" value="F:protein kinase activity"/>
    <property type="evidence" value="ECO:0007669"/>
    <property type="project" value="InterPro"/>
</dbReference>
<evidence type="ECO:0000313" key="2">
    <source>
        <dbReference type="EMBL" id="MBK1853593.1"/>
    </source>
</evidence>
<keyword evidence="3" id="KW-1185">Reference proteome</keyword>
<comment type="caution">
    <text evidence="2">The sequence shown here is derived from an EMBL/GenBank/DDBJ whole genome shotgun (WGS) entry which is preliminary data.</text>
</comment>
<dbReference type="InterPro" id="IPR000719">
    <property type="entry name" value="Prot_kinase_dom"/>
</dbReference>
<proteinExistence type="predicted"/>
<reference evidence="2" key="1">
    <citation type="submission" date="2021-01" db="EMBL/GenBank/DDBJ databases">
        <title>Modified the classification status of verrucomicrobia.</title>
        <authorList>
            <person name="Feng X."/>
        </authorList>
    </citation>
    <scope>NUCLEOTIDE SEQUENCE</scope>
    <source>
        <strain evidence="2">5K15</strain>
    </source>
</reference>
<dbReference type="EMBL" id="JAENIG010000001">
    <property type="protein sequence ID" value="MBK1853593.1"/>
    <property type="molecule type" value="Genomic_DNA"/>
</dbReference>
<dbReference type="RefSeq" id="WP_309488189.1">
    <property type="nucleotide sequence ID" value="NZ_JAENIG010000001.1"/>
</dbReference>
<name>A0AAE2S8U6_9BACT</name>
<dbReference type="Gene3D" id="1.10.510.10">
    <property type="entry name" value="Transferase(Phosphotransferase) domain 1"/>
    <property type="match status" value="1"/>
</dbReference>
<dbReference type="PROSITE" id="PS50011">
    <property type="entry name" value="PROTEIN_KINASE_DOM"/>
    <property type="match status" value="1"/>
</dbReference>